<dbReference type="RefSeq" id="WP_110812833.1">
    <property type="nucleotide sequence ID" value="NZ_QJTE01000001.1"/>
</dbReference>
<comment type="caution">
    <text evidence="2">The sequence shown here is derived from an EMBL/GenBank/DDBJ whole genome shotgun (WGS) entry which is preliminary data.</text>
</comment>
<keyword evidence="2" id="KW-0808">Transferase</keyword>
<dbReference type="OrthoDB" id="8304386at2"/>
<proteinExistence type="predicted"/>
<keyword evidence="3" id="KW-1185">Reference proteome</keyword>
<dbReference type="CDD" id="cd04301">
    <property type="entry name" value="NAT_SF"/>
    <property type="match status" value="1"/>
</dbReference>
<feature type="domain" description="N-acetyltransferase" evidence="1">
    <location>
        <begin position="33"/>
        <end position="97"/>
    </location>
</feature>
<sequence>MITLSALTDRGEVLHLAPAPEQMEFAGSAESILSDPRPHLDFHVIREAGKAVGLFKIDRAYEDGRSFAGPGTWGLRGVMIDQHHQGRGIGRAAFAALPGYLR</sequence>
<protein>
    <submittedName>
        <fullName evidence="2">Acetyltransferase (GNAT) family protein</fullName>
    </submittedName>
</protein>
<gene>
    <name evidence="2" type="ORF">DFP88_101487</name>
</gene>
<accession>A0A318T5X9</accession>
<reference evidence="2 3" key="1">
    <citation type="submission" date="2018-06" db="EMBL/GenBank/DDBJ databases">
        <title>Genomic Encyclopedia of Type Strains, Phase III (KMG-III): the genomes of soil and plant-associated and newly described type strains.</title>
        <authorList>
            <person name="Whitman W."/>
        </authorList>
    </citation>
    <scope>NUCLEOTIDE SEQUENCE [LARGE SCALE GENOMIC DNA]</scope>
    <source>
        <strain evidence="2 3">CECT 9025</strain>
    </source>
</reference>
<evidence type="ECO:0000313" key="3">
    <source>
        <dbReference type="Proteomes" id="UP000248311"/>
    </source>
</evidence>
<dbReference type="GO" id="GO:0016747">
    <property type="term" value="F:acyltransferase activity, transferring groups other than amino-acyl groups"/>
    <property type="evidence" value="ECO:0007669"/>
    <property type="project" value="InterPro"/>
</dbReference>
<dbReference type="AlphaFoldDB" id="A0A318T5X9"/>
<name>A0A318T5X9_9RHOB</name>
<dbReference type="Pfam" id="PF00583">
    <property type="entry name" value="Acetyltransf_1"/>
    <property type="match status" value="1"/>
</dbReference>
<evidence type="ECO:0000259" key="1">
    <source>
        <dbReference type="Pfam" id="PF00583"/>
    </source>
</evidence>
<dbReference type="InterPro" id="IPR016181">
    <property type="entry name" value="Acyl_CoA_acyltransferase"/>
</dbReference>
<dbReference type="Gene3D" id="3.40.630.30">
    <property type="match status" value="1"/>
</dbReference>
<evidence type="ECO:0000313" key="2">
    <source>
        <dbReference type="EMBL" id="PYE85814.1"/>
    </source>
</evidence>
<dbReference type="Proteomes" id="UP000248311">
    <property type="component" value="Unassembled WGS sequence"/>
</dbReference>
<organism evidence="2 3">
    <name type="scientific">Pseudoroseicyclus aestuarii</name>
    <dbReference type="NCBI Taxonomy" id="1795041"/>
    <lineage>
        <taxon>Bacteria</taxon>
        <taxon>Pseudomonadati</taxon>
        <taxon>Pseudomonadota</taxon>
        <taxon>Alphaproteobacteria</taxon>
        <taxon>Rhodobacterales</taxon>
        <taxon>Paracoccaceae</taxon>
        <taxon>Pseudoroseicyclus</taxon>
    </lineage>
</organism>
<dbReference type="EMBL" id="QJTE01000001">
    <property type="protein sequence ID" value="PYE85814.1"/>
    <property type="molecule type" value="Genomic_DNA"/>
</dbReference>
<dbReference type="InterPro" id="IPR000182">
    <property type="entry name" value="GNAT_dom"/>
</dbReference>
<dbReference type="SUPFAM" id="SSF55729">
    <property type="entry name" value="Acyl-CoA N-acyltransferases (Nat)"/>
    <property type="match status" value="1"/>
</dbReference>